<evidence type="ECO:0000313" key="7">
    <source>
        <dbReference type="EMBL" id="MEA9357670.1"/>
    </source>
</evidence>
<feature type="domain" description="Methyl-accepting transducer" evidence="6">
    <location>
        <begin position="231"/>
        <end position="482"/>
    </location>
</feature>
<dbReference type="PRINTS" id="PR00260">
    <property type="entry name" value="CHEMTRNSDUCR"/>
</dbReference>
<keyword evidence="3" id="KW-0807">Transducer</keyword>
<keyword evidence="5" id="KW-0472">Membrane</keyword>
<evidence type="ECO:0000259" key="6">
    <source>
        <dbReference type="PROSITE" id="PS50111"/>
    </source>
</evidence>
<keyword evidence="1" id="KW-0145">Chemotaxis</keyword>
<protein>
    <submittedName>
        <fullName evidence="7">Methyl-accepting chemotaxis protein</fullName>
    </submittedName>
</protein>
<proteinExistence type="inferred from homology"/>
<dbReference type="RefSeq" id="WP_323577780.1">
    <property type="nucleotide sequence ID" value="NZ_JAYGJQ010000002.1"/>
</dbReference>
<dbReference type="Pfam" id="PF00015">
    <property type="entry name" value="MCPsignal"/>
    <property type="match status" value="1"/>
</dbReference>
<dbReference type="InterPro" id="IPR051310">
    <property type="entry name" value="MCP_chemotaxis"/>
</dbReference>
<reference evidence="7 8" key="1">
    <citation type="submission" date="2023-11" db="EMBL/GenBank/DDBJ databases">
        <title>A Novel Polar Bacteriovorax (B. antarcticus) Isolated from the Biocrust in Antarctica.</title>
        <authorList>
            <person name="Mun W."/>
            <person name="Choi S.Y."/>
            <person name="Mitchell R.J."/>
        </authorList>
    </citation>
    <scope>NUCLEOTIDE SEQUENCE [LARGE SCALE GENOMIC DNA]</scope>
    <source>
        <strain evidence="7 8">PP10</strain>
    </source>
</reference>
<sequence>MFKNLSLKAKLLILCGTLLFFTVVIGGVSFWGIKKIDSHLDRVAHVSLPNIKSADSMYLTYSKIRIALRTLGLPGISKAEEDLSVKTVLDLIEKYEIENKKYMVTPFSPGEKELYDRVDQDWKNFKAIGVKVLTLQKSGTAEDRQKMLEIFLKDCPEAAAVYNRSIMALVDFHQKNAAEWVAEASKDGDFVETIQNVIMFIGVFGGLAIGYFFAISISRMLNQISNNLSLGSDTIANFTNEINAASISLNSSITQQAAALQQTTSAVEETSASVVSNADNAKRSAEVSEHSKTSVHNGKMAVDEVINSISQISMSTEKIKEEIDQSNKEIAEIVNVINEIGAKTKVINDIVFQTKLLSFNASVEAARAGEHGKGFSVVAEEIGKLAQMSGSSAKEISELLETSIEKVQSTIESSKKRINSLMMLSKDKVEMGTLTAKKCSDALDEIIMNVNNVDQMISEISSASHEQSQSIREITKAMSEIDSASHQNSSSSQQASVAAGSLGNQVDDFRDLVVQLNTLISGKAA</sequence>
<feature type="compositionally biased region" description="Basic and acidic residues" evidence="4">
    <location>
        <begin position="280"/>
        <end position="292"/>
    </location>
</feature>
<evidence type="ECO:0000256" key="4">
    <source>
        <dbReference type="SAM" id="MobiDB-lite"/>
    </source>
</evidence>
<dbReference type="InterPro" id="IPR024478">
    <property type="entry name" value="HlyB_4HB_MCP"/>
</dbReference>
<dbReference type="Gene3D" id="1.10.287.950">
    <property type="entry name" value="Methyl-accepting chemotaxis protein"/>
    <property type="match status" value="1"/>
</dbReference>
<dbReference type="InterPro" id="IPR004090">
    <property type="entry name" value="Chemotax_Me-accpt_rcpt"/>
</dbReference>
<evidence type="ECO:0000256" key="2">
    <source>
        <dbReference type="ARBA" id="ARBA00029447"/>
    </source>
</evidence>
<name>A0ABU5VX72_9BACT</name>
<dbReference type="PROSITE" id="PS50111">
    <property type="entry name" value="CHEMOTAXIS_TRANSDUC_2"/>
    <property type="match status" value="1"/>
</dbReference>
<feature type="region of interest" description="Disordered" evidence="4">
    <location>
        <begin position="271"/>
        <end position="295"/>
    </location>
</feature>
<dbReference type="InterPro" id="IPR004089">
    <property type="entry name" value="MCPsignal_dom"/>
</dbReference>
<feature type="transmembrane region" description="Helical" evidence="5">
    <location>
        <begin position="197"/>
        <end position="217"/>
    </location>
</feature>
<dbReference type="SMART" id="SM00283">
    <property type="entry name" value="MA"/>
    <property type="match status" value="1"/>
</dbReference>
<dbReference type="Pfam" id="PF12729">
    <property type="entry name" value="4HB_MCP_1"/>
    <property type="match status" value="1"/>
</dbReference>
<dbReference type="PANTHER" id="PTHR43531">
    <property type="entry name" value="PROTEIN ICFG"/>
    <property type="match status" value="1"/>
</dbReference>
<evidence type="ECO:0000313" key="8">
    <source>
        <dbReference type="Proteomes" id="UP001302274"/>
    </source>
</evidence>
<gene>
    <name evidence="7" type="ORF">SHI21_15680</name>
</gene>
<keyword evidence="8" id="KW-1185">Reference proteome</keyword>
<dbReference type="Proteomes" id="UP001302274">
    <property type="component" value="Unassembled WGS sequence"/>
</dbReference>
<accession>A0ABU5VX72</accession>
<keyword evidence="5" id="KW-0812">Transmembrane</keyword>
<evidence type="ECO:0000256" key="1">
    <source>
        <dbReference type="ARBA" id="ARBA00022500"/>
    </source>
</evidence>
<dbReference type="EMBL" id="JAYGJQ010000002">
    <property type="protein sequence ID" value="MEA9357670.1"/>
    <property type="molecule type" value="Genomic_DNA"/>
</dbReference>
<keyword evidence="5" id="KW-1133">Transmembrane helix</keyword>
<dbReference type="PANTHER" id="PTHR43531:SF11">
    <property type="entry name" value="METHYL-ACCEPTING CHEMOTAXIS PROTEIN 3"/>
    <property type="match status" value="1"/>
</dbReference>
<comment type="similarity">
    <text evidence="2">Belongs to the methyl-accepting chemotaxis (MCP) protein family.</text>
</comment>
<organism evidence="7 8">
    <name type="scientific">Bacteriovorax antarcticus</name>
    <dbReference type="NCBI Taxonomy" id="3088717"/>
    <lineage>
        <taxon>Bacteria</taxon>
        <taxon>Pseudomonadati</taxon>
        <taxon>Bdellovibrionota</taxon>
        <taxon>Bacteriovoracia</taxon>
        <taxon>Bacteriovoracales</taxon>
        <taxon>Bacteriovoracaceae</taxon>
        <taxon>Bacteriovorax</taxon>
    </lineage>
</organism>
<comment type="caution">
    <text evidence="7">The sequence shown here is derived from an EMBL/GenBank/DDBJ whole genome shotgun (WGS) entry which is preliminary data.</text>
</comment>
<evidence type="ECO:0000256" key="5">
    <source>
        <dbReference type="SAM" id="Phobius"/>
    </source>
</evidence>
<evidence type="ECO:0000256" key="3">
    <source>
        <dbReference type="PROSITE-ProRule" id="PRU00284"/>
    </source>
</evidence>
<dbReference type="SUPFAM" id="SSF58104">
    <property type="entry name" value="Methyl-accepting chemotaxis protein (MCP) signaling domain"/>
    <property type="match status" value="1"/>
</dbReference>